<reference evidence="4 5" key="1">
    <citation type="submission" date="2017-07" db="EMBL/GenBank/DDBJ databases">
        <title>Recovery of genomes from metagenomes via a dereplication, aggregation, and scoring strategy.</title>
        <authorList>
            <person name="Sieber C.M."/>
            <person name="Probst A.J."/>
            <person name="Sharrar A."/>
            <person name="Thomas B.C."/>
            <person name="Hess M."/>
            <person name="Tringe S.G."/>
            <person name="Banfield J.F."/>
        </authorList>
    </citation>
    <scope>NUCLEOTIDE SEQUENCE [LARGE SCALE GENOMIC DNA]</scope>
    <source>
        <strain evidence="4">JGI_Cruoil_03_44_89</strain>
    </source>
</reference>
<dbReference type="PANTHER" id="PTHR10584">
    <property type="entry name" value="SUGAR KINASE"/>
    <property type="match status" value="1"/>
</dbReference>
<dbReference type="EMBL" id="NOZQ01000110">
    <property type="protein sequence ID" value="OYD15569.1"/>
    <property type="molecule type" value="Genomic_DNA"/>
</dbReference>
<keyword evidence="2" id="KW-0418">Kinase</keyword>
<dbReference type="Pfam" id="PF00294">
    <property type="entry name" value="PfkB"/>
    <property type="match status" value="1"/>
</dbReference>
<dbReference type="PANTHER" id="PTHR10584:SF166">
    <property type="entry name" value="RIBOKINASE"/>
    <property type="match status" value="1"/>
</dbReference>
<evidence type="ECO:0000256" key="1">
    <source>
        <dbReference type="ARBA" id="ARBA00022679"/>
    </source>
</evidence>
<dbReference type="InterPro" id="IPR029056">
    <property type="entry name" value="Ribokinase-like"/>
</dbReference>
<dbReference type="Gene3D" id="3.40.1190.20">
    <property type="match status" value="1"/>
</dbReference>
<gene>
    <name evidence="4" type="ORF">CH333_05435</name>
</gene>
<dbReference type="GO" id="GO:0016301">
    <property type="term" value="F:kinase activity"/>
    <property type="evidence" value="ECO:0007669"/>
    <property type="project" value="UniProtKB-KW"/>
</dbReference>
<dbReference type="GO" id="GO:0005829">
    <property type="term" value="C:cytosol"/>
    <property type="evidence" value="ECO:0007669"/>
    <property type="project" value="TreeGrafter"/>
</dbReference>
<feature type="domain" description="Carbohydrate kinase PfkB" evidence="3">
    <location>
        <begin position="168"/>
        <end position="291"/>
    </location>
</feature>
<dbReference type="SUPFAM" id="SSF53613">
    <property type="entry name" value="Ribokinase-like"/>
    <property type="match status" value="1"/>
</dbReference>
<protein>
    <recommendedName>
        <fullName evidence="3">Carbohydrate kinase PfkB domain-containing protein</fullName>
    </recommendedName>
</protein>
<proteinExistence type="predicted"/>
<name>A0A235BU42_UNCW3</name>
<evidence type="ECO:0000313" key="5">
    <source>
        <dbReference type="Proteomes" id="UP000215215"/>
    </source>
</evidence>
<dbReference type="AlphaFoldDB" id="A0A235BU42"/>
<dbReference type="Proteomes" id="UP000215215">
    <property type="component" value="Unassembled WGS sequence"/>
</dbReference>
<comment type="caution">
    <text evidence="4">The sequence shown here is derived from an EMBL/GenBank/DDBJ whole genome shotgun (WGS) entry which is preliminary data.</text>
</comment>
<keyword evidence="1" id="KW-0808">Transferase</keyword>
<accession>A0A235BU42</accession>
<evidence type="ECO:0000256" key="2">
    <source>
        <dbReference type="ARBA" id="ARBA00022777"/>
    </source>
</evidence>
<evidence type="ECO:0000259" key="3">
    <source>
        <dbReference type="Pfam" id="PF00294"/>
    </source>
</evidence>
<sequence length="326" mass="36339">MKIAVVGAINYDHITTFNGEKKEGLGGILYNVIALANVIGEDNLICPVSRVGKDHIEGVKEMLSKYPNIDLSGIALSLKGTNENILVYTAPDKREEVLKSRIDPIRPDDIEPYLGSDVILFNFISGFEIALETIKRTKEHSKAFLLMDIHCKVLGMKEDGTRFKKPFTDFSDWVKYVDLVQANEEEIHLMVGRELKTEENFLKAGKEILQKGPKYMLMTFGGNGSLLIKREKEKIFHYRCPPIKIERVVDTTGCGDAFTAGFISGFLYFGDPILATALGNVVAGLNCKAPGMEGFKLTKNAKDRIGEFFPGLVEKIKDGYKGERYA</sequence>
<evidence type="ECO:0000313" key="4">
    <source>
        <dbReference type="EMBL" id="OYD15569.1"/>
    </source>
</evidence>
<dbReference type="InterPro" id="IPR011611">
    <property type="entry name" value="PfkB_dom"/>
</dbReference>
<organism evidence="4 5">
    <name type="scientific">candidate division WOR-3 bacterium JGI_Cruoil_03_44_89</name>
    <dbReference type="NCBI Taxonomy" id="1973748"/>
    <lineage>
        <taxon>Bacteria</taxon>
        <taxon>Bacteria division WOR-3</taxon>
    </lineage>
</organism>